<dbReference type="AlphaFoldDB" id="W9ZTK5"/>
<proteinExistence type="predicted"/>
<reference evidence="2" key="2">
    <citation type="submission" date="2012-05" db="EMBL/GenBank/DDBJ databases">
        <title>Annotation of the Genome Sequence of Fusarium oxysporum f. sp. melonis 26406.</title>
        <authorList>
            <consortium name="The Broad Institute Genomics Platform"/>
            <person name="Ma L.-J."/>
            <person name="Corby-Kistler H."/>
            <person name="Broz K."/>
            <person name="Gale L.R."/>
            <person name="Jonkers W."/>
            <person name="O'Donnell K."/>
            <person name="Ploetz R."/>
            <person name="Steinberg C."/>
            <person name="Schwartz D.C."/>
            <person name="VanEtten H."/>
            <person name="Zhou S."/>
            <person name="Young S.K."/>
            <person name="Zeng Q."/>
            <person name="Gargeya S."/>
            <person name="Fitzgerald M."/>
            <person name="Abouelleil A."/>
            <person name="Alvarado L."/>
            <person name="Chapman S.B."/>
            <person name="Gainer-Dewar J."/>
            <person name="Goldberg J."/>
            <person name="Griggs A."/>
            <person name="Gujja S."/>
            <person name="Hansen M."/>
            <person name="Howarth C."/>
            <person name="Imamovic A."/>
            <person name="Ireland A."/>
            <person name="Larimer J."/>
            <person name="McCowan C."/>
            <person name="Murphy C."/>
            <person name="Pearson M."/>
            <person name="Poon T.W."/>
            <person name="Priest M."/>
            <person name="Roberts A."/>
            <person name="Saif S."/>
            <person name="Shea T."/>
            <person name="Sykes S."/>
            <person name="Wortman J."/>
            <person name="Nusbaum C."/>
            <person name="Birren B."/>
        </authorList>
    </citation>
    <scope>NUCLEOTIDE SEQUENCE</scope>
    <source>
        <strain evidence="2">26406</strain>
    </source>
</reference>
<dbReference type="Proteomes" id="UP000030703">
    <property type="component" value="Unassembled WGS sequence"/>
</dbReference>
<feature type="region of interest" description="Disordered" evidence="1">
    <location>
        <begin position="62"/>
        <end position="117"/>
    </location>
</feature>
<protein>
    <submittedName>
        <fullName evidence="2">Uncharacterized protein</fullName>
    </submittedName>
</protein>
<gene>
    <name evidence="2" type="ORF">FOMG_18847</name>
</gene>
<feature type="region of interest" description="Disordered" evidence="1">
    <location>
        <begin position="136"/>
        <end position="186"/>
    </location>
</feature>
<dbReference type="EMBL" id="JH659493">
    <property type="protein sequence ID" value="EXK24421.1"/>
    <property type="molecule type" value="Genomic_DNA"/>
</dbReference>
<reference evidence="2" key="1">
    <citation type="submission" date="2012-04" db="EMBL/GenBank/DDBJ databases">
        <title>The Genome Sequence of Fusarium oxysporum melonis.</title>
        <authorList>
            <consortium name="The Broad Institute Genome Sequencing Platform"/>
            <person name="Ma L.-J."/>
            <person name="Gale L.R."/>
            <person name="Schwartz D.C."/>
            <person name="Zhou S."/>
            <person name="Corby-Kistler H."/>
            <person name="Young S.K."/>
            <person name="Zeng Q."/>
            <person name="Gargeya S."/>
            <person name="Fitzgerald M."/>
            <person name="Haas B."/>
            <person name="Abouelleil A."/>
            <person name="Alvarado L."/>
            <person name="Arachchi H.M."/>
            <person name="Berlin A."/>
            <person name="Brown A."/>
            <person name="Chapman S.B."/>
            <person name="Chen Z."/>
            <person name="Dunbar C."/>
            <person name="Freedman E."/>
            <person name="Gearin G."/>
            <person name="Goldberg J."/>
            <person name="Griggs A."/>
            <person name="Gujja S."/>
            <person name="Heiman D."/>
            <person name="Howarth C."/>
            <person name="Larson L."/>
            <person name="Lui A."/>
            <person name="MacDonald P.J.P."/>
            <person name="Montmayeur A."/>
            <person name="Murphy C."/>
            <person name="Neiman D."/>
            <person name="Pearson M."/>
            <person name="Priest M."/>
            <person name="Roberts A."/>
            <person name="Saif S."/>
            <person name="Shea T."/>
            <person name="Shenoy N."/>
            <person name="Sisk P."/>
            <person name="Stolte C."/>
            <person name="Sykes S."/>
            <person name="Wortman J."/>
            <person name="Nusbaum C."/>
            <person name="Birren B."/>
        </authorList>
    </citation>
    <scope>NUCLEOTIDE SEQUENCE</scope>
    <source>
        <strain evidence="2">26406</strain>
    </source>
</reference>
<name>W9ZTK5_FUSOX</name>
<evidence type="ECO:0000256" key="1">
    <source>
        <dbReference type="SAM" id="MobiDB-lite"/>
    </source>
</evidence>
<feature type="compositionally biased region" description="Basic residues" evidence="1">
    <location>
        <begin position="276"/>
        <end position="289"/>
    </location>
</feature>
<accession>W9ZTK5</accession>
<sequence length="365" mass="41441">MVIQETDRLSVGHIMESFRRYVYGRAKHDDGCTCLTNPSTTRCTIDKSLFMKLSPDIIRNPKRDGYYSRDSISISQNKTTGGVGPLTPNMAPRSTDRQESRTGFSSTPSNSEASVTETMSADITMHDVCSPVFGQLDNVVEPGQPELPGAANPLKHSRGPEPSQYPERSQDLNSSKDFNSPMKPKPKRIASLMGRVWPNRKNTSNTTWGVCIELHGKKERAKEVGPTTSSVELLFIQLHDNDLITRNENKLNLALINFRIDAMILKYKHRKVELRHWQQSKHPNKRSRSLHPDQRKRARNDTALDEITREYFDLGLGDDLQLGDNKALRERLRRYINIGEFCSILIKELGWGAMLIPGLLLRQDE</sequence>
<dbReference type="HOGENOM" id="CLU_797047_0_0_1"/>
<feature type="compositionally biased region" description="Polar residues" evidence="1">
    <location>
        <begin position="101"/>
        <end position="117"/>
    </location>
</feature>
<dbReference type="OrthoDB" id="5064746at2759"/>
<evidence type="ECO:0000313" key="2">
    <source>
        <dbReference type="EMBL" id="EXK24421.1"/>
    </source>
</evidence>
<dbReference type="VEuPathDB" id="FungiDB:FOMG_18847"/>
<feature type="compositionally biased region" description="Polar residues" evidence="1">
    <location>
        <begin position="70"/>
        <end position="80"/>
    </location>
</feature>
<organism evidence="2">
    <name type="scientific">Fusarium oxysporum f. sp. melonis 26406</name>
    <dbReference type="NCBI Taxonomy" id="1089452"/>
    <lineage>
        <taxon>Eukaryota</taxon>
        <taxon>Fungi</taxon>
        <taxon>Dikarya</taxon>
        <taxon>Ascomycota</taxon>
        <taxon>Pezizomycotina</taxon>
        <taxon>Sordariomycetes</taxon>
        <taxon>Hypocreomycetidae</taxon>
        <taxon>Hypocreales</taxon>
        <taxon>Nectriaceae</taxon>
        <taxon>Fusarium</taxon>
        <taxon>Fusarium oxysporum species complex</taxon>
    </lineage>
</organism>
<feature type="compositionally biased region" description="Basic and acidic residues" evidence="1">
    <location>
        <begin position="290"/>
        <end position="299"/>
    </location>
</feature>
<feature type="region of interest" description="Disordered" evidence="1">
    <location>
        <begin position="276"/>
        <end position="299"/>
    </location>
</feature>